<dbReference type="VEuPathDB" id="CryptoDB:Cvel_16956"/>
<evidence type="ECO:0000313" key="1">
    <source>
        <dbReference type="EMBL" id="CEM12760.1"/>
    </source>
</evidence>
<dbReference type="AlphaFoldDB" id="A0A0G4FH21"/>
<name>A0A0G4FH21_9ALVE</name>
<dbReference type="EMBL" id="CDMZ01000364">
    <property type="protein sequence ID" value="CEM12760.1"/>
    <property type="molecule type" value="Genomic_DNA"/>
</dbReference>
<gene>
    <name evidence="1" type="ORF">Cvel_16956</name>
</gene>
<accession>A0A0G4FH21</accession>
<sequence>MAASASASSPFETFVSLLSNHTAEDLTAGGGSLNQAQLKRMRTKVKEIDQLLAQKETNVKDGQKKTKFSQSLSDRSKLNNLQRLKLLMTILPEKLKTSNSKKRKYHERTGSATVQFGEAQIPVQYEAQDARGSYYCGEMYCDWSAGDFFRYESGYDSTFRKGDPTQLCLDAGLTNEELSTLLTLGGAESGSGSAYTLADLEDDLLTAVHETLGKKFFKEACLEDTAERLRKRR</sequence>
<proteinExistence type="predicted"/>
<organism evidence="1">
    <name type="scientific">Chromera velia CCMP2878</name>
    <dbReference type="NCBI Taxonomy" id="1169474"/>
    <lineage>
        <taxon>Eukaryota</taxon>
        <taxon>Sar</taxon>
        <taxon>Alveolata</taxon>
        <taxon>Colpodellida</taxon>
        <taxon>Chromeraceae</taxon>
        <taxon>Chromera</taxon>
    </lineage>
</organism>
<protein>
    <submittedName>
        <fullName evidence="1">Uncharacterized protein</fullName>
    </submittedName>
</protein>
<reference evidence="1" key="1">
    <citation type="submission" date="2014-11" db="EMBL/GenBank/DDBJ databases">
        <authorList>
            <person name="Otto D Thomas"/>
            <person name="Naeem Raeece"/>
        </authorList>
    </citation>
    <scope>NUCLEOTIDE SEQUENCE</scope>
</reference>